<dbReference type="EC" id="3.4.13.22" evidence="9 10"/>
<gene>
    <name evidence="11" type="ORF">INF37_10300</name>
</gene>
<comment type="catalytic activity">
    <reaction evidence="1 9 10">
        <text>D-alanyl-D-alanine + H2O = 2 D-alanine</text>
        <dbReference type="Rhea" id="RHEA:20661"/>
        <dbReference type="ChEBI" id="CHEBI:15377"/>
        <dbReference type="ChEBI" id="CHEBI:57416"/>
        <dbReference type="ChEBI" id="CHEBI:57822"/>
        <dbReference type="EC" id="3.4.13.22"/>
    </reaction>
</comment>
<keyword evidence="6 9" id="KW-0224">Dipeptidase</keyword>
<keyword evidence="8 10" id="KW-0961">Cell wall biogenesis/degradation</keyword>
<evidence type="ECO:0000256" key="7">
    <source>
        <dbReference type="ARBA" id="ARBA00023049"/>
    </source>
</evidence>
<evidence type="ECO:0000256" key="9">
    <source>
        <dbReference type="HAMAP-Rule" id="MF_01924"/>
    </source>
</evidence>
<proteinExistence type="inferred from homology"/>
<keyword evidence="3 9" id="KW-0479">Metal-binding</keyword>
<evidence type="ECO:0000256" key="1">
    <source>
        <dbReference type="ARBA" id="ARBA00001362"/>
    </source>
</evidence>
<evidence type="ECO:0000256" key="4">
    <source>
        <dbReference type="ARBA" id="ARBA00022801"/>
    </source>
</evidence>
<feature type="active site" description="Proton donor/acceptor" evidence="9">
    <location>
        <position position="210"/>
    </location>
</feature>
<dbReference type="EMBL" id="JADCKF010000009">
    <property type="protein sequence ID" value="MBE5056381.1"/>
    <property type="molecule type" value="Genomic_DNA"/>
</dbReference>
<evidence type="ECO:0000313" key="11">
    <source>
        <dbReference type="EMBL" id="MBE5056381.1"/>
    </source>
</evidence>
<evidence type="ECO:0000256" key="8">
    <source>
        <dbReference type="ARBA" id="ARBA00023316"/>
    </source>
</evidence>
<evidence type="ECO:0000256" key="2">
    <source>
        <dbReference type="ARBA" id="ARBA00022670"/>
    </source>
</evidence>
<keyword evidence="7 9" id="KW-0482">Metalloprotease</keyword>
<accession>A0ABR9RCL0</accession>
<evidence type="ECO:0000256" key="5">
    <source>
        <dbReference type="ARBA" id="ARBA00022833"/>
    </source>
</evidence>
<dbReference type="PANTHER" id="PTHR43126">
    <property type="entry name" value="D-ALANYL-D-ALANINE DIPEPTIDASE"/>
    <property type="match status" value="1"/>
</dbReference>
<protein>
    <recommendedName>
        <fullName evidence="9 10">D-alanyl-D-alanine dipeptidase</fullName>
        <shortName evidence="9 10">D-Ala-D-Ala dipeptidase</shortName>
        <ecNumber evidence="9 10">3.4.13.22</ecNumber>
    </recommendedName>
</protein>
<reference evidence="11 12" key="1">
    <citation type="submission" date="2020-10" db="EMBL/GenBank/DDBJ databases">
        <title>ChiBAC.</title>
        <authorList>
            <person name="Zenner C."/>
            <person name="Hitch T.C.A."/>
            <person name="Clavel T."/>
        </authorList>
    </citation>
    <scope>NUCLEOTIDE SEQUENCE [LARGE SCALE GENOMIC DNA]</scope>
    <source>
        <strain evidence="11 12">DSM 107456</strain>
    </source>
</reference>
<dbReference type="HAMAP" id="MF_01924">
    <property type="entry name" value="A_A_dipeptidase"/>
    <property type="match status" value="1"/>
</dbReference>
<organism evidence="11 12">
    <name type="scientific">Pseudoflavonifractor gallinarum</name>
    <dbReference type="NCBI Taxonomy" id="2779352"/>
    <lineage>
        <taxon>Bacteria</taxon>
        <taxon>Bacillati</taxon>
        <taxon>Bacillota</taxon>
        <taxon>Clostridia</taxon>
        <taxon>Eubacteriales</taxon>
        <taxon>Oscillospiraceae</taxon>
        <taxon>Pseudoflavonifractor</taxon>
    </lineage>
</organism>
<dbReference type="SUPFAM" id="SSF55166">
    <property type="entry name" value="Hedgehog/DD-peptidase"/>
    <property type="match status" value="1"/>
</dbReference>
<keyword evidence="4 9" id="KW-0378">Hydrolase</keyword>
<feature type="binding site" evidence="9">
    <location>
        <position position="151"/>
    </location>
    <ligand>
        <name>Zn(2+)</name>
        <dbReference type="ChEBI" id="CHEBI:29105"/>
        <note>catalytic</note>
    </ligand>
</feature>
<name>A0ABR9RCL0_9FIRM</name>
<dbReference type="RefSeq" id="WP_193538152.1">
    <property type="nucleotide sequence ID" value="NZ_JADCKF010000009.1"/>
</dbReference>
<dbReference type="CDD" id="cd14843">
    <property type="entry name" value="D-Ala-D-Ala_dipeptidase_like"/>
    <property type="match status" value="1"/>
</dbReference>
<dbReference type="Gene3D" id="3.30.1380.10">
    <property type="match status" value="1"/>
</dbReference>
<evidence type="ECO:0000256" key="10">
    <source>
        <dbReference type="PIRNR" id="PIRNR026671"/>
    </source>
</evidence>
<comment type="cofactor">
    <cofactor evidence="9">
        <name>Zn(2+)</name>
        <dbReference type="ChEBI" id="CHEBI:29105"/>
    </cofactor>
    <text evidence="9">Binds 1 zinc ion per subunit.</text>
</comment>
<dbReference type="Proteomes" id="UP000806211">
    <property type="component" value="Unassembled WGS sequence"/>
</dbReference>
<dbReference type="InterPro" id="IPR009045">
    <property type="entry name" value="Zn_M74/Hedgehog-like"/>
</dbReference>
<sequence>MELDMERVWRDQQRPIPWEEDPDLSSVPAPQDCGEALLDVTDLHPRIRFDRAYQKRGLRGAMDRCLMREGVWKRLCQVVEGLPACYSLLIYDCLRPLTLQKAIYEEFEDIVRARTPGLQPEEVERILSDFVAKPVKRLHAPAPHTTGGAVDLTLCKNGVPLDMGTGFDDLTPAAHTHWLEEHPENQAALENRRLLFHRMTGAGFINYCTEWWHFAYGERMWAHAHGTAPKYGFCPECDFPDKR</sequence>
<keyword evidence="2 9" id="KW-0645">Protease</keyword>
<comment type="function">
    <text evidence="9 10">Catalyzes hydrolysis of the D-alanyl-D-alanine dipeptide.</text>
</comment>
<keyword evidence="5 9" id="KW-0862">Zinc</keyword>
<keyword evidence="12" id="KW-1185">Reference proteome</keyword>
<feature type="binding site" evidence="9">
    <location>
        <position position="144"/>
    </location>
    <ligand>
        <name>Zn(2+)</name>
        <dbReference type="ChEBI" id="CHEBI:29105"/>
        <note>catalytic</note>
    </ligand>
</feature>
<dbReference type="PIRSF" id="PIRSF026671">
    <property type="entry name" value="AA_dipeptidase"/>
    <property type="match status" value="1"/>
</dbReference>
<evidence type="ECO:0000313" key="12">
    <source>
        <dbReference type="Proteomes" id="UP000806211"/>
    </source>
</evidence>
<evidence type="ECO:0000256" key="3">
    <source>
        <dbReference type="ARBA" id="ARBA00022723"/>
    </source>
</evidence>
<feature type="site" description="Transition state stabilizer" evidence="9">
    <location>
        <position position="95"/>
    </location>
</feature>
<comment type="similarity">
    <text evidence="9 10">Belongs to the peptidase M15D family.</text>
</comment>
<comment type="caution">
    <text evidence="11">The sequence shown here is derived from an EMBL/GenBank/DDBJ whole genome shotgun (WGS) entry which is preliminary data.</text>
</comment>
<evidence type="ECO:0000256" key="6">
    <source>
        <dbReference type="ARBA" id="ARBA00022997"/>
    </source>
</evidence>
<dbReference type="InterPro" id="IPR000755">
    <property type="entry name" value="A_A_dipeptidase"/>
</dbReference>
<feature type="binding site" evidence="9">
    <location>
        <position position="213"/>
    </location>
    <ligand>
        <name>Zn(2+)</name>
        <dbReference type="ChEBI" id="CHEBI:29105"/>
        <note>catalytic</note>
    </ligand>
</feature>
<dbReference type="Pfam" id="PF01427">
    <property type="entry name" value="Peptidase_M15"/>
    <property type="match status" value="1"/>
</dbReference>